<keyword evidence="3" id="KW-1185">Reference proteome</keyword>
<dbReference type="OrthoDB" id="1122300at2"/>
<keyword evidence="1" id="KW-0812">Transmembrane</keyword>
<evidence type="ECO:0000313" key="2">
    <source>
        <dbReference type="EMBL" id="ALO17181.1"/>
    </source>
</evidence>
<keyword evidence="1" id="KW-1133">Transmembrane helix</keyword>
<name>A0A0S2I4S7_9BACT</name>
<protein>
    <submittedName>
        <fullName evidence="2">Putative membrane protein</fullName>
    </submittedName>
</protein>
<reference evidence="2 3" key="1">
    <citation type="submission" date="2015-11" db="EMBL/GenBank/DDBJ databases">
        <title>Description and complete genome sequence of a novel strain predominating in hypersaline microbial mats and representing a new family of the Bacteriodetes phylum.</title>
        <authorList>
            <person name="Spring S."/>
            <person name="Bunk B."/>
            <person name="Sproer C."/>
            <person name="Klenk H.-P."/>
        </authorList>
    </citation>
    <scope>NUCLEOTIDE SEQUENCE [LARGE SCALE GENOMIC DNA]</scope>
    <source>
        <strain evidence="2 3">L21-Spi-D4</strain>
    </source>
</reference>
<feature type="transmembrane region" description="Helical" evidence="1">
    <location>
        <begin position="67"/>
        <end position="86"/>
    </location>
</feature>
<dbReference type="Proteomes" id="UP000064893">
    <property type="component" value="Chromosome"/>
</dbReference>
<dbReference type="STRING" id="1307839.L21SP5_03573"/>
<feature type="transmembrane region" description="Helical" evidence="1">
    <location>
        <begin position="12"/>
        <end position="31"/>
    </location>
</feature>
<evidence type="ECO:0000256" key="1">
    <source>
        <dbReference type="SAM" id="Phobius"/>
    </source>
</evidence>
<feature type="transmembrane region" description="Helical" evidence="1">
    <location>
        <begin position="98"/>
        <end position="120"/>
    </location>
</feature>
<dbReference type="KEGG" id="blq:L21SP5_03573"/>
<feature type="transmembrane region" description="Helical" evidence="1">
    <location>
        <begin position="37"/>
        <end position="60"/>
    </location>
</feature>
<proteinExistence type="predicted"/>
<organism evidence="2 3">
    <name type="scientific">Salinivirga cyanobacteriivorans</name>
    <dbReference type="NCBI Taxonomy" id="1307839"/>
    <lineage>
        <taxon>Bacteria</taxon>
        <taxon>Pseudomonadati</taxon>
        <taxon>Bacteroidota</taxon>
        <taxon>Bacteroidia</taxon>
        <taxon>Bacteroidales</taxon>
        <taxon>Salinivirgaceae</taxon>
        <taxon>Salinivirga</taxon>
    </lineage>
</organism>
<keyword evidence="1" id="KW-0472">Membrane</keyword>
<evidence type="ECO:0000313" key="3">
    <source>
        <dbReference type="Proteomes" id="UP000064893"/>
    </source>
</evidence>
<accession>A0A0S2I4S7</accession>
<sequence length="131" mass="14296">MNKLTMIGRILYALPFAFMGINHFVMMDFYAGMLTSFMPGGGFTIILVGIILLLASISILTKKFVQLSSYILASLLFLFIATIHIPHLFNPGDLDVNLVVFSMVKDVALMGGSLMIAGACKSQKDPDMAEN</sequence>
<gene>
    <name evidence="2" type="ORF">L21SP5_03573</name>
</gene>
<dbReference type="RefSeq" id="WP_057954497.1">
    <property type="nucleotide sequence ID" value="NZ_CP013118.1"/>
</dbReference>
<dbReference type="AlphaFoldDB" id="A0A0S2I4S7"/>
<dbReference type="EMBL" id="CP013118">
    <property type="protein sequence ID" value="ALO17181.1"/>
    <property type="molecule type" value="Genomic_DNA"/>
</dbReference>